<dbReference type="InterPro" id="IPR033872">
    <property type="entry name" value="nsLTP2"/>
</dbReference>
<keyword evidence="2" id="KW-0446">Lipid-binding</keyword>
<dbReference type="GO" id="GO:0008289">
    <property type="term" value="F:lipid binding"/>
    <property type="evidence" value="ECO:0007669"/>
    <property type="project" value="UniProtKB-KW"/>
</dbReference>
<evidence type="ECO:0000256" key="1">
    <source>
        <dbReference type="ARBA" id="ARBA00022448"/>
    </source>
</evidence>
<keyword evidence="5" id="KW-1185">Reference proteome</keyword>
<protein>
    <recommendedName>
        <fullName evidence="6">Bifunctional inhibitor/plant lipid transfer protein/seed storage helical domain-containing protein</fullName>
    </recommendedName>
</protein>
<dbReference type="AlphaFoldDB" id="A0A2G9G449"/>
<evidence type="ECO:0000313" key="5">
    <source>
        <dbReference type="Proteomes" id="UP000231279"/>
    </source>
</evidence>
<dbReference type="SUPFAM" id="SSF47699">
    <property type="entry name" value="Bifunctional inhibitor/lipid-transfer protein/seed storage 2S albumin"/>
    <property type="match status" value="1"/>
</dbReference>
<name>A0A2G9G449_9LAMI</name>
<feature type="chain" id="PRO_5013600829" description="Bifunctional inhibitor/plant lipid transfer protein/seed storage helical domain-containing protein" evidence="3">
    <location>
        <begin position="26"/>
        <end position="103"/>
    </location>
</feature>
<evidence type="ECO:0000256" key="3">
    <source>
        <dbReference type="SAM" id="SignalP"/>
    </source>
</evidence>
<dbReference type="EMBL" id="NKXS01007281">
    <property type="protein sequence ID" value="PIM99914.1"/>
    <property type="molecule type" value="Genomic_DNA"/>
</dbReference>
<accession>A0A2G9G449</accession>
<evidence type="ECO:0000256" key="2">
    <source>
        <dbReference type="ARBA" id="ARBA00023121"/>
    </source>
</evidence>
<proteinExistence type="predicted"/>
<organism evidence="4 5">
    <name type="scientific">Handroanthus impetiginosus</name>
    <dbReference type="NCBI Taxonomy" id="429701"/>
    <lineage>
        <taxon>Eukaryota</taxon>
        <taxon>Viridiplantae</taxon>
        <taxon>Streptophyta</taxon>
        <taxon>Embryophyta</taxon>
        <taxon>Tracheophyta</taxon>
        <taxon>Spermatophyta</taxon>
        <taxon>Magnoliopsida</taxon>
        <taxon>eudicotyledons</taxon>
        <taxon>Gunneridae</taxon>
        <taxon>Pentapetalae</taxon>
        <taxon>asterids</taxon>
        <taxon>lamiids</taxon>
        <taxon>Lamiales</taxon>
        <taxon>Bignoniaceae</taxon>
        <taxon>Crescentiina</taxon>
        <taxon>Tabebuia alliance</taxon>
        <taxon>Handroanthus</taxon>
    </lineage>
</organism>
<dbReference type="Gene3D" id="1.10.110.10">
    <property type="entry name" value="Plant lipid-transfer and hydrophobic proteins"/>
    <property type="match status" value="1"/>
</dbReference>
<evidence type="ECO:0000313" key="4">
    <source>
        <dbReference type="EMBL" id="PIM99914.1"/>
    </source>
</evidence>
<keyword evidence="1" id="KW-0813">Transport</keyword>
<dbReference type="STRING" id="429701.A0A2G9G449"/>
<dbReference type="InterPro" id="IPR036312">
    <property type="entry name" value="Bifun_inhib/LTP/seed_sf"/>
</dbReference>
<reference evidence="5" key="1">
    <citation type="journal article" date="2018" name="Gigascience">
        <title>Genome assembly of the Pink Ipe (Handroanthus impetiginosus, Bignoniaceae), a highly valued, ecologically keystone Neotropical timber forest tree.</title>
        <authorList>
            <person name="Silva-Junior O.B."/>
            <person name="Grattapaglia D."/>
            <person name="Novaes E."/>
            <person name="Collevatti R.G."/>
        </authorList>
    </citation>
    <scope>NUCLEOTIDE SEQUENCE [LARGE SCALE GENOMIC DNA]</scope>
    <source>
        <strain evidence="5">cv. UFG-1</strain>
    </source>
</reference>
<feature type="signal peptide" evidence="3">
    <location>
        <begin position="1"/>
        <end position="25"/>
    </location>
</feature>
<dbReference type="GO" id="GO:0006869">
    <property type="term" value="P:lipid transport"/>
    <property type="evidence" value="ECO:0007669"/>
    <property type="project" value="InterPro"/>
</dbReference>
<keyword evidence="3" id="KW-0732">Signal</keyword>
<sequence length="103" mass="11093">MMNSVVANICVYGLVAIMVVLAAEAHETVSEAANCRRGEVVTPCLKAIVRAAPPSAECCSKVKMCYCIFFRDLSLSRFITSPHGRKFAAECGVPSHNICPRAC</sequence>
<dbReference type="PANTHER" id="PTHR33214">
    <property type="entry name" value="BIFUNCTIONAL INHIBITOR/LIPID-TRANSFER PROTEIN/SEED STORAGE 2S ALBUMIN SUPERFAMILY PROTEIN"/>
    <property type="match status" value="1"/>
</dbReference>
<gene>
    <name evidence="4" type="ORF">CDL12_27584</name>
</gene>
<dbReference type="PANTHER" id="PTHR33214:SF69">
    <property type="entry name" value="BIFUNCTIONAL INHIBITOR_LIPID-TRANSFER PROTEIN_SEED STORAGE 2S ALBUMIN SUPERFAMILY PROTEIN"/>
    <property type="match status" value="1"/>
</dbReference>
<dbReference type="Proteomes" id="UP000231279">
    <property type="component" value="Unassembled WGS sequence"/>
</dbReference>
<evidence type="ECO:0008006" key="6">
    <source>
        <dbReference type="Google" id="ProtNLM"/>
    </source>
</evidence>
<comment type="caution">
    <text evidence="4">The sequence shown here is derived from an EMBL/GenBank/DDBJ whole genome shotgun (WGS) entry which is preliminary data.</text>
</comment>